<reference evidence="6 7" key="1">
    <citation type="submission" date="2016-03" db="EMBL/GenBank/DDBJ databases">
        <title>Complete genome sequence of a soil Actinobacterium, Nocardioides dokdonensis FR1436.</title>
        <authorList>
            <person name="Kwon S.-K."/>
            <person name="Kim K."/>
            <person name="Kim J.F."/>
        </authorList>
    </citation>
    <scope>NUCLEOTIDE SEQUENCE [LARGE SCALE GENOMIC DNA]</scope>
    <source>
        <strain evidence="6 7">FR1436</strain>
    </source>
</reference>
<accession>A0A1A9GPY7</accession>
<keyword evidence="6" id="KW-0378">Hydrolase</keyword>
<evidence type="ECO:0000256" key="1">
    <source>
        <dbReference type="ARBA" id="ARBA00005417"/>
    </source>
</evidence>
<dbReference type="CDD" id="cd03257">
    <property type="entry name" value="ABC_NikE_OppD_transporters"/>
    <property type="match status" value="1"/>
</dbReference>
<feature type="domain" description="ABC transporter" evidence="5">
    <location>
        <begin position="30"/>
        <end position="282"/>
    </location>
</feature>
<dbReference type="SUPFAM" id="SSF52540">
    <property type="entry name" value="P-loop containing nucleoside triphosphate hydrolases"/>
    <property type="match status" value="1"/>
</dbReference>
<dbReference type="OrthoDB" id="9784450at2"/>
<protein>
    <submittedName>
        <fullName evidence="6">Glutathione import ATP-binding protein GsiA</fullName>
        <ecNumber evidence="6">3.6.3.-</ecNumber>
    </submittedName>
</protein>
<evidence type="ECO:0000313" key="6">
    <source>
        <dbReference type="EMBL" id="ANH39730.1"/>
    </source>
</evidence>
<keyword evidence="4 6" id="KW-0067">ATP-binding</keyword>
<dbReference type="RefSeq" id="WP_068112098.1">
    <property type="nucleotide sequence ID" value="NZ_CP015079.1"/>
</dbReference>
<dbReference type="Proteomes" id="UP000077868">
    <property type="component" value="Chromosome"/>
</dbReference>
<keyword evidence="3" id="KW-0547">Nucleotide-binding</keyword>
<dbReference type="AlphaFoldDB" id="A0A1A9GPY7"/>
<dbReference type="InterPro" id="IPR017871">
    <property type="entry name" value="ABC_transporter-like_CS"/>
</dbReference>
<sequence length="448" mass="48400">MPTKPDTTAGPDGTTPAPLVAEAHDLSVHFQLQGGAFSRLLGLGSRRVKAVDGVSFELRRGEVLGVVGESGSGKTTLGRALLGLAPATGGALTYHPSHGASQEITGLRGADLRRLRTDVQMVFQDPSAALNPSMTIEEGVGHPLVIHKIASGEDLRRRVVAALERVGLAPVERFLSKYPSDLSGGQKQRAVIARAIILEPEVLVADEPVSMLDMSVRAKILQLMLDLKNDLGLTYLYITHDLASAKFFCDRVAIMYLGRIVEIGPTEEIFSQPRHPYTQALLKAIPEPDPDRMVPRDLPRGEIPDAASPPLGCSFHPRCPVATPVCGWESRDLRALLEQHWVRDETADFEAERATVGDLDELDRPGRTARLAGKDPAAVRQVLDRVRTADPDEPLWRGVEALEVRHGRVEVDFVEGVDPRLRAAGGVEVACVHYGAAPEWTEGAADGG</sequence>
<dbReference type="InterPro" id="IPR013563">
    <property type="entry name" value="Oligopep_ABC_C"/>
</dbReference>
<dbReference type="KEGG" id="ndk:I601_3323"/>
<dbReference type="EMBL" id="CP015079">
    <property type="protein sequence ID" value="ANH39730.1"/>
    <property type="molecule type" value="Genomic_DNA"/>
</dbReference>
<keyword evidence="2" id="KW-0813">Transport</keyword>
<dbReference type="InterPro" id="IPR027417">
    <property type="entry name" value="P-loop_NTPase"/>
</dbReference>
<keyword evidence="7" id="KW-1185">Reference proteome</keyword>
<evidence type="ECO:0000256" key="3">
    <source>
        <dbReference type="ARBA" id="ARBA00022741"/>
    </source>
</evidence>
<organism evidence="6 7">
    <name type="scientific">Nocardioides dokdonensis FR1436</name>
    <dbReference type="NCBI Taxonomy" id="1300347"/>
    <lineage>
        <taxon>Bacteria</taxon>
        <taxon>Bacillati</taxon>
        <taxon>Actinomycetota</taxon>
        <taxon>Actinomycetes</taxon>
        <taxon>Propionibacteriales</taxon>
        <taxon>Nocardioidaceae</taxon>
        <taxon>Nocardioides</taxon>
    </lineage>
</organism>
<dbReference type="GO" id="GO:0055085">
    <property type="term" value="P:transmembrane transport"/>
    <property type="evidence" value="ECO:0007669"/>
    <property type="project" value="UniProtKB-ARBA"/>
</dbReference>
<dbReference type="SMART" id="SM00382">
    <property type="entry name" value="AAA"/>
    <property type="match status" value="1"/>
</dbReference>
<dbReference type="GO" id="GO:0016887">
    <property type="term" value="F:ATP hydrolysis activity"/>
    <property type="evidence" value="ECO:0007669"/>
    <property type="project" value="InterPro"/>
</dbReference>
<dbReference type="InterPro" id="IPR003439">
    <property type="entry name" value="ABC_transporter-like_ATP-bd"/>
</dbReference>
<comment type="similarity">
    <text evidence="1">Belongs to the ABC transporter superfamily.</text>
</comment>
<proteinExistence type="inferred from homology"/>
<dbReference type="NCBIfam" id="TIGR01727">
    <property type="entry name" value="oligo_HPY"/>
    <property type="match status" value="1"/>
</dbReference>
<dbReference type="PATRIC" id="fig|1300347.3.peg.3331"/>
<dbReference type="GO" id="GO:0015833">
    <property type="term" value="P:peptide transport"/>
    <property type="evidence" value="ECO:0007669"/>
    <property type="project" value="InterPro"/>
</dbReference>
<dbReference type="Pfam" id="PF08352">
    <property type="entry name" value="oligo_HPY"/>
    <property type="match status" value="1"/>
</dbReference>
<dbReference type="Gene3D" id="3.40.50.300">
    <property type="entry name" value="P-loop containing nucleotide triphosphate hydrolases"/>
    <property type="match status" value="1"/>
</dbReference>
<dbReference type="EC" id="3.6.3.-" evidence="6"/>
<dbReference type="Pfam" id="PF00005">
    <property type="entry name" value="ABC_tran"/>
    <property type="match status" value="1"/>
</dbReference>
<dbReference type="InterPro" id="IPR050319">
    <property type="entry name" value="ABC_transp_ATP-bind"/>
</dbReference>
<dbReference type="FunFam" id="3.40.50.300:FF:000016">
    <property type="entry name" value="Oligopeptide ABC transporter ATP-binding component"/>
    <property type="match status" value="1"/>
</dbReference>
<dbReference type="STRING" id="1300347.I601_3323"/>
<dbReference type="PANTHER" id="PTHR43776">
    <property type="entry name" value="TRANSPORT ATP-BINDING PROTEIN"/>
    <property type="match status" value="1"/>
</dbReference>
<gene>
    <name evidence="6" type="primary">gsiA_2</name>
    <name evidence="6" type="ORF">I601_3323</name>
</gene>
<evidence type="ECO:0000313" key="7">
    <source>
        <dbReference type="Proteomes" id="UP000077868"/>
    </source>
</evidence>
<dbReference type="GO" id="GO:0005524">
    <property type="term" value="F:ATP binding"/>
    <property type="evidence" value="ECO:0007669"/>
    <property type="project" value="UniProtKB-KW"/>
</dbReference>
<name>A0A1A9GPY7_9ACTN</name>
<dbReference type="PROSITE" id="PS50893">
    <property type="entry name" value="ABC_TRANSPORTER_2"/>
    <property type="match status" value="1"/>
</dbReference>
<evidence type="ECO:0000259" key="5">
    <source>
        <dbReference type="PROSITE" id="PS50893"/>
    </source>
</evidence>
<dbReference type="InterPro" id="IPR003593">
    <property type="entry name" value="AAA+_ATPase"/>
</dbReference>
<dbReference type="PROSITE" id="PS00211">
    <property type="entry name" value="ABC_TRANSPORTER_1"/>
    <property type="match status" value="1"/>
</dbReference>
<evidence type="ECO:0000256" key="2">
    <source>
        <dbReference type="ARBA" id="ARBA00022448"/>
    </source>
</evidence>
<evidence type="ECO:0000256" key="4">
    <source>
        <dbReference type="ARBA" id="ARBA00022840"/>
    </source>
</evidence>